<dbReference type="InterPro" id="IPR004046">
    <property type="entry name" value="GST_C"/>
</dbReference>
<dbReference type="InterPro" id="IPR010987">
    <property type="entry name" value="Glutathione-S-Trfase_C-like"/>
</dbReference>
<name>A0A7X0DDE1_9HYPH</name>
<gene>
    <name evidence="3" type="ORF">HNQ75_002587</name>
</gene>
<evidence type="ECO:0000259" key="1">
    <source>
        <dbReference type="PROSITE" id="PS50404"/>
    </source>
</evidence>
<dbReference type="EC" id="2.5.1.18" evidence="3"/>
<dbReference type="InterPro" id="IPR004045">
    <property type="entry name" value="Glutathione_S-Trfase_N"/>
</dbReference>
<keyword evidence="3" id="KW-0808">Transferase</keyword>
<evidence type="ECO:0000313" key="3">
    <source>
        <dbReference type="EMBL" id="MBB6180605.1"/>
    </source>
</evidence>
<reference evidence="3 4" key="1">
    <citation type="submission" date="2020-08" db="EMBL/GenBank/DDBJ databases">
        <title>Genomic Encyclopedia of Type Strains, Phase IV (KMG-IV): sequencing the most valuable type-strain genomes for metagenomic binning, comparative biology and taxonomic classification.</title>
        <authorList>
            <person name="Goeker M."/>
        </authorList>
    </citation>
    <scope>NUCLEOTIDE SEQUENCE [LARGE SCALE GENOMIC DNA]</scope>
    <source>
        <strain evidence="3 4">DSM 102134</strain>
    </source>
</reference>
<dbReference type="PANTHER" id="PTHR11571:SF263">
    <property type="entry name" value="GLUTATHIONE S-TRANSFERASE"/>
    <property type="match status" value="1"/>
</dbReference>
<dbReference type="Pfam" id="PF14497">
    <property type="entry name" value="GST_C_3"/>
    <property type="match status" value="1"/>
</dbReference>
<feature type="domain" description="GST C-terminal" evidence="2">
    <location>
        <begin position="88"/>
        <end position="224"/>
    </location>
</feature>
<protein>
    <submittedName>
        <fullName evidence="3">Glutathione S-transferase</fullName>
        <ecNumber evidence="3">2.5.1.18</ecNumber>
    </submittedName>
</protein>
<organism evidence="3 4">
    <name type="scientific">Pseudorhizobium flavum</name>
    <dbReference type="NCBI Taxonomy" id="1335061"/>
    <lineage>
        <taxon>Bacteria</taxon>
        <taxon>Pseudomonadati</taxon>
        <taxon>Pseudomonadota</taxon>
        <taxon>Alphaproteobacteria</taxon>
        <taxon>Hyphomicrobiales</taxon>
        <taxon>Rhizobiaceae</taxon>
        <taxon>Rhizobium/Agrobacterium group</taxon>
        <taxon>Pseudorhizobium</taxon>
    </lineage>
</organism>
<dbReference type="CDD" id="cd03192">
    <property type="entry name" value="GST_C_Sigma_like"/>
    <property type="match status" value="1"/>
</dbReference>
<dbReference type="InterPro" id="IPR036249">
    <property type="entry name" value="Thioredoxin-like_sf"/>
</dbReference>
<comment type="caution">
    <text evidence="3">The sequence shown here is derived from an EMBL/GenBank/DDBJ whole genome shotgun (WGS) entry which is preliminary data.</text>
</comment>
<dbReference type="Gene3D" id="1.20.1050.10">
    <property type="match status" value="1"/>
</dbReference>
<dbReference type="CDD" id="cd03039">
    <property type="entry name" value="GST_N_Sigma_like"/>
    <property type="match status" value="1"/>
</dbReference>
<dbReference type="RefSeq" id="WP_077549819.1">
    <property type="nucleotide sequence ID" value="NZ_JACHEJ010000006.1"/>
</dbReference>
<dbReference type="EMBL" id="JACHEJ010000006">
    <property type="protein sequence ID" value="MBB6180605.1"/>
    <property type="molecule type" value="Genomic_DNA"/>
</dbReference>
<proteinExistence type="predicted"/>
<dbReference type="SUPFAM" id="SSF52833">
    <property type="entry name" value="Thioredoxin-like"/>
    <property type="match status" value="1"/>
</dbReference>
<dbReference type="InterPro" id="IPR050213">
    <property type="entry name" value="GST_superfamily"/>
</dbReference>
<dbReference type="PROSITE" id="PS50405">
    <property type="entry name" value="GST_CTER"/>
    <property type="match status" value="1"/>
</dbReference>
<evidence type="ECO:0000259" key="2">
    <source>
        <dbReference type="PROSITE" id="PS50405"/>
    </source>
</evidence>
<dbReference type="AlphaFoldDB" id="A0A7X0DDE1"/>
<dbReference type="GO" id="GO:0004364">
    <property type="term" value="F:glutathione transferase activity"/>
    <property type="evidence" value="ECO:0007669"/>
    <property type="project" value="UniProtKB-EC"/>
</dbReference>
<dbReference type="Gene3D" id="3.40.30.10">
    <property type="entry name" value="Glutaredoxin"/>
    <property type="match status" value="1"/>
</dbReference>
<dbReference type="PANTHER" id="PTHR11571">
    <property type="entry name" value="GLUTATHIONE S-TRANSFERASE"/>
    <property type="match status" value="1"/>
</dbReference>
<keyword evidence="4" id="KW-1185">Reference proteome</keyword>
<evidence type="ECO:0000313" key="4">
    <source>
        <dbReference type="Proteomes" id="UP000535501"/>
    </source>
</evidence>
<dbReference type="PROSITE" id="PS50404">
    <property type="entry name" value="GST_NTER"/>
    <property type="match status" value="1"/>
</dbReference>
<feature type="domain" description="GST N-terminal" evidence="1">
    <location>
        <begin position="1"/>
        <end position="86"/>
    </location>
</feature>
<sequence length="242" mass="27374">MTYELYYWDGIPGRGEFVRLALEDAGADYRDVAREPGGMGEMMTFLNGERGPHVPFAPPFLKDDDLVISHVANILRYLGPKLGLVPADEASRTFAHGLHLTLTDFLTEIHDTHHPLGVDAYYEDQKVEAQGRTARFLSSRLPKFLDYFETVLSANNGNEGNLIGGQIGYIDLSLFQVMEGLHYAFPRAMRDSGNRWPGITALQARVKERPRLRDYLSSQRRLPFNESGIFRHYPELDVEAEG</sequence>
<accession>A0A7X0DDE1</accession>
<dbReference type="GO" id="GO:0006749">
    <property type="term" value="P:glutathione metabolic process"/>
    <property type="evidence" value="ECO:0007669"/>
    <property type="project" value="TreeGrafter"/>
</dbReference>
<dbReference type="InterPro" id="IPR036282">
    <property type="entry name" value="Glutathione-S-Trfase_C_sf"/>
</dbReference>
<dbReference type="Proteomes" id="UP000535501">
    <property type="component" value="Unassembled WGS sequence"/>
</dbReference>
<dbReference type="SUPFAM" id="SSF47616">
    <property type="entry name" value="GST C-terminal domain-like"/>
    <property type="match status" value="1"/>
</dbReference>